<proteinExistence type="predicted"/>
<reference evidence="2" key="1">
    <citation type="submission" date="2021-03" db="EMBL/GenBank/DDBJ databases">
        <title>Actinotalea soli sp. nov., isolated from soil.</title>
        <authorList>
            <person name="Ping W."/>
            <person name="Zhang J."/>
        </authorList>
    </citation>
    <scope>NUCLEOTIDE SEQUENCE</scope>
    <source>
        <strain evidence="2">BY-33</strain>
    </source>
</reference>
<keyword evidence="3" id="KW-1185">Reference proteome</keyword>
<keyword evidence="2" id="KW-0966">Cell projection</keyword>
<feature type="domain" description="SAF" evidence="1">
    <location>
        <begin position="51"/>
        <end position="113"/>
    </location>
</feature>
<name>A0A939RWB7_9CELL</name>
<evidence type="ECO:0000259" key="1">
    <source>
        <dbReference type="SMART" id="SM00858"/>
    </source>
</evidence>
<sequence>MARGSTDDRPPPLITLRILLWKGRGAMLVGTLVVAGWAVVQQLAPSGPTTAPVVVTTREVPRGEVLEAGDLRVAHLPARLAPEGALGDATALVGRATAVGLTAGLPVVDPLLEGARFGVEPPPGTVVVPVRLADASVVGLLRAGDRVDLVGPAESGPVLGMATGAEDTGSPLPQPVLLAQGAVVLDLGGGTEEEGRLGLGGVAGATSTSEAAAVTVVAVSPEEGRALAATGSWTALGAVLVD</sequence>
<dbReference type="RefSeq" id="WP_208055711.1">
    <property type="nucleotide sequence ID" value="NZ_JAGEMK010000004.1"/>
</dbReference>
<dbReference type="Pfam" id="PF08666">
    <property type="entry name" value="SAF"/>
    <property type="match status" value="1"/>
</dbReference>
<evidence type="ECO:0000313" key="2">
    <source>
        <dbReference type="EMBL" id="MBO1752021.1"/>
    </source>
</evidence>
<dbReference type="InterPro" id="IPR013974">
    <property type="entry name" value="SAF"/>
</dbReference>
<gene>
    <name evidence="2" type="ORF">J4G33_09425</name>
</gene>
<keyword evidence="2" id="KW-0282">Flagellum</keyword>
<dbReference type="AlphaFoldDB" id="A0A939RWB7"/>
<keyword evidence="2" id="KW-0969">Cilium</keyword>
<dbReference type="SMART" id="SM00858">
    <property type="entry name" value="SAF"/>
    <property type="match status" value="1"/>
</dbReference>
<dbReference type="EMBL" id="JAGEMK010000004">
    <property type="protein sequence ID" value="MBO1752021.1"/>
    <property type="molecule type" value="Genomic_DNA"/>
</dbReference>
<comment type="caution">
    <text evidence="2">The sequence shown here is derived from an EMBL/GenBank/DDBJ whole genome shotgun (WGS) entry which is preliminary data.</text>
</comment>
<protein>
    <submittedName>
        <fullName evidence="2">Flagellar biosynthesis protein FlgA</fullName>
    </submittedName>
</protein>
<dbReference type="Proteomes" id="UP000664209">
    <property type="component" value="Unassembled WGS sequence"/>
</dbReference>
<accession>A0A939RWB7</accession>
<evidence type="ECO:0000313" key="3">
    <source>
        <dbReference type="Proteomes" id="UP000664209"/>
    </source>
</evidence>
<organism evidence="2 3">
    <name type="scientific">Actinotalea soli</name>
    <dbReference type="NCBI Taxonomy" id="2819234"/>
    <lineage>
        <taxon>Bacteria</taxon>
        <taxon>Bacillati</taxon>
        <taxon>Actinomycetota</taxon>
        <taxon>Actinomycetes</taxon>
        <taxon>Micrococcales</taxon>
        <taxon>Cellulomonadaceae</taxon>
        <taxon>Actinotalea</taxon>
    </lineage>
</organism>
<dbReference type="CDD" id="cd11614">
    <property type="entry name" value="SAF_CpaB_FlgA_like"/>
    <property type="match status" value="1"/>
</dbReference>